<dbReference type="Pfam" id="PF07275">
    <property type="entry name" value="ArdA"/>
    <property type="match status" value="1"/>
</dbReference>
<accession>A0A7X6L4T2</accession>
<feature type="compositionally biased region" description="Basic and acidic residues" evidence="1">
    <location>
        <begin position="23"/>
        <end position="37"/>
    </location>
</feature>
<sequence length="226" mass="25622">MNERFPNTDAHNTNRTEQGQAQSEDHLRRDEAETSHEREALRYPRIYVTAGLPLRAELTRGTWLEMARDPDYIYAELYAVLGEPYEHDADRFYIWDHQGFGAFHVSTGAIGLDDVHSIELLSKVANGIVDHGPAFAAWTSAHEDDPRLFDHFATAYKGHHESMAAYVRQLFEPLEIEATLKHAVPQALKDFVYVDYSAIGEEMLQEGDVVAFPADGSGVWIFDERA</sequence>
<dbReference type="EMBL" id="JAAXOS010000007">
    <property type="protein sequence ID" value="NKY27722.1"/>
    <property type="molecule type" value="Genomic_DNA"/>
</dbReference>
<evidence type="ECO:0000313" key="3">
    <source>
        <dbReference type="Proteomes" id="UP000540698"/>
    </source>
</evidence>
<comment type="caution">
    <text evidence="2">The sequence shown here is derived from an EMBL/GenBank/DDBJ whole genome shotgun (WGS) entry which is preliminary data.</text>
</comment>
<reference evidence="2 3" key="1">
    <citation type="submission" date="2020-04" db="EMBL/GenBank/DDBJ databases">
        <title>MicrobeNet Type strains.</title>
        <authorList>
            <person name="Nicholson A.C."/>
        </authorList>
    </citation>
    <scope>NUCLEOTIDE SEQUENCE [LARGE SCALE GENOMIC DNA]</scope>
    <source>
        <strain evidence="2 3">DSM 44956</strain>
    </source>
</reference>
<evidence type="ECO:0000313" key="2">
    <source>
        <dbReference type="EMBL" id="NKY27722.1"/>
    </source>
</evidence>
<name>A0A7X6L4T2_9NOCA</name>
<organism evidence="2 3">
    <name type="scientific">Nocardia gamkensis</name>
    <dbReference type="NCBI Taxonomy" id="352869"/>
    <lineage>
        <taxon>Bacteria</taxon>
        <taxon>Bacillati</taxon>
        <taxon>Actinomycetota</taxon>
        <taxon>Actinomycetes</taxon>
        <taxon>Mycobacteriales</taxon>
        <taxon>Nocardiaceae</taxon>
        <taxon>Nocardia</taxon>
    </lineage>
</organism>
<gene>
    <name evidence="2" type="ORF">HGB38_16020</name>
</gene>
<dbReference type="AlphaFoldDB" id="A0A7X6L4T2"/>
<evidence type="ECO:0000256" key="1">
    <source>
        <dbReference type="SAM" id="MobiDB-lite"/>
    </source>
</evidence>
<dbReference type="InterPro" id="IPR009899">
    <property type="entry name" value="ArdA"/>
</dbReference>
<dbReference type="RefSeq" id="WP_168434130.1">
    <property type="nucleotide sequence ID" value="NZ_JAAXOS010000007.1"/>
</dbReference>
<protein>
    <submittedName>
        <fullName evidence="2">Antirestriction protein ArdA</fullName>
    </submittedName>
</protein>
<keyword evidence="3" id="KW-1185">Reference proteome</keyword>
<proteinExistence type="predicted"/>
<dbReference type="Proteomes" id="UP000540698">
    <property type="component" value="Unassembled WGS sequence"/>
</dbReference>
<feature type="compositionally biased region" description="Polar residues" evidence="1">
    <location>
        <begin position="9"/>
        <end position="22"/>
    </location>
</feature>
<feature type="region of interest" description="Disordered" evidence="1">
    <location>
        <begin position="1"/>
        <end position="37"/>
    </location>
</feature>